<dbReference type="Proteomes" id="UP000663831">
    <property type="component" value="Unassembled WGS sequence"/>
</dbReference>
<dbReference type="EMBL" id="CAJMWV010003155">
    <property type="protein sequence ID" value="CAE6477442.1"/>
    <property type="molecule type" value="Genomic_DNA"/>
</dbReference>
<reference evidence="1" key="1">
    <citation type="submission" date="2021-01" db="EMBL/GenBank/DDBJ databases">
        <authorList>
            <person name="Kaushik A."/>
        </authorList>
    </citation>
    <scope>NUCLEOTIDE SEQUENCE</scope>
    <source>
        <strain evidence="1">AG3-1AP</strain>
    </source>
</reference>
<comment type="caution">
    <text evidence="1">The sequence shown here is derived from an EMBL/GenBank/DDBJ whole genome shotgun (WGS) entry which is preliminary data.</text>
</comment>
<protein>
    <submittedName>
        <fullName evidence="1">Uncharacterized protein</fullName>
    </submittedName>
</protein>
<evidence type="ECO:0000313" key="2">
    <source>
        <dbReference type="Proteomes" id="UP000663831"/>
    </source>
</evidence>
<accession>A0A8H3C7X3</accession>
<dbReference type="AlphaFoldDB" id="A0A8H3C7X3"/>
<organism evidence="1 2">
    <name type="scientific">Rhizoctonia solani</name>
    <dbReference type="NCBI Taxonomy" id="456999"/>
    <lineage>
        <taxon>Eukaryota</taxon>
        <taxon>Fungi</taxon>
        <taxon>Dikarya</taxon>
        <taxon>Basidiomycota</taxon>
        <taxon>Agaricomycotina</taxon>
        <taxon>Agaricomycetes</taxon>
        <taxon>Cantharellales</taxon>
        <taxon>Ceratobasidiaceae</taxon>
        <taxon>Rhizoctonia</taxon>
    </lineage>
</organism>
<proteinExistence type="predicted"/>
<gene>
    <name evidence="1" type="ORF">RDB_LOCUS94406</name>
</gene>
<sequence length="135" mass="14936">SGEDPILNLGRIMFQEAWMMATRVYLFMGLCGANSLDAREVKVQKVFMRRLGGVKSRRHPDSFLVLSIAFLGVATTCPVDRTALLTRLWGVSECSRPGTVGNDLIRMLSDIRAQTTARSAVWADVRSACLRITGM</sequence>
<evidence type="ECO:0000313" key="1">
    <source>
        <dbReference type="EMBL" id="CAE6477442.1"/>
    </source>
</evidence>
<feature type="non-terminal residue" evidence="1">
    <location>
        <position position="1"/>
    </location>
</feature>
<name>A0A8H3C7X3_9AGAM</name>